<protein>
    <submittedName>
        <fullName evidence="1">Uncharacterized protein</fullName>
    </submittedName>
</protein>
<accession>A0A9N7YN75</accession>
<gene>
    <name evidence="1" type="ORF">PLEPLA_LOCUS25975</name>
</gene>
<evidence type="ECO:0000313" key="2">
    <source>
        <dbReference type="Proteomes" id="UP001153269"/>
    </source>
</evidence>
<reference evidence="1" key="1">
    <citation type="submission" date="2020-03" db="EMBL/GenBank/DDBJ databases">
        <authorList>
            <person name="Weist P."/>
        </authorList>
    </citation>
    <scope>NUCLEOTIDE SEQUENCE</scope>
</reference>
<sequence>MTGGVESQKTDRRIEGEVSARRWGGVLRALGIPVWGWYMQGRGREVRVSECQFNLIGVHPCRGSWKSMQRSNSDLHKLSAGGKRGEDRQEKIYGRVCGM</sequence>
<dbReference type="AlphaFoldDB" id="A0A9N7YN75"/>
<organism evidence="1 2">
    <name type="scientific">Pleuronectes platessa</name>
    <name type="common">European plaice</name>
    <dbReference type="NCBI Taxonomy" id="8262"/>
    <lineage>
        <taxon>Eukaryota</taxon>
        <taxon>Metazoa</taxon>
        <taxon>Chordata</taxon>
        <taxon>Craniata</taxon>
        <taxon>Vertebrata</taxon>
        <taxon>Euteleostomi</taxon>
        <taxon>Actinopterygii</taxon>
        <taxon>Neopterygii</taxon>
        <taxon>Teleostei</taxon>
        <taxon>Neoteleostei</taxon>
        <taxon>Acanthomorphata</taxon>
        <taxon>Carangaria</taxon>
        <taxon>Pleuronectiformes</taxon>
        <taxon>Pleuronectoidei</taxon>
        <taxon>Pleuronectidae</taxon>
        <taxon>Pleuronectes</taxon>
    </lineage>
</organism>
<name>A0A9N7YN75_PLEPL</name>
<proteinExistence type="predicted"/>
<dbReference type="Proteomes" id="UP001153269">
    <property type="component" value="Unassembled WGS sequence"/>
</dbReference>
<comment type="caution">
    <text evidence="1">The sequence shown here is derived from an EMBL/GenBank/DDBJ whole genome shotgun (WGS) entry which is preliminary data.</text>
</comment>
<keyword evidence="2" id="KW-1185">Reference proteome</keyword>
<dbReference type="EMBL" id="CADEAL010002100">
    <property type="protein sequence ID" value="CAB1438006.1"/>
    <property type="molecule type" value="Genomic_DNA"/>
</dbReference>
<evidence type="ECO:0000313" key="1">
    <source>
        <dbReference type="EMBL" id="CAB1438006.1"/>
    </source>
</evidence>